<dbReference type="PANTHER" id="PTHR48478:SF1">
    <property type="entry name" value="LECTIN-LIKE"/>
    <property type="match status" value="1"/>
</dbReference>
<dbReference type="GO" id="GO:0030246">
    <property type="term" value="F:carbohydrate binding"/>
    <property type="evidence" value="ECO:0007669"/>
    <property type="project" value="InterPro"/>
</dbReference>
<dbReference type="PROSITE" id="PS50104">
    <property type="entry name" value="TIR"/>
    <property type="match status" value="1"/>
</dbReference>
<dbReference type="SMART" id="SM00255">
    <property type="entry name" value="TIR"/>
    <property type="match status" value="1"/>
</dbReference>
<dbReference type="Gene3D" id="3.40.50.10140">
    <property type="entry name" value="Toll/interleukin-1 receptor homology (TIR) domain"/>
    <property type="match status" value="1"/>
</dbReference>
<feature type="domain" description="TIR" evidence="1">
    <location>
        <begin position="17"/>
        <end position="146"/>
    </location>
</feature>
<dbReference type="EMBL" id="GEVI01008962">
    <property type="protein sequence ID" value="JAU23358.1"/>
    <property type="molecule type" value="Transcribed_RNA"/>
</dbReference>
<dbReference type="InterPro" id="IPR025886">
    <property type="entry name" value="PP2-like"/>
</dbReference>
<sequence length="315" mass="35356">MAASTSSSSSVEGLIPTRPLVFIDFKQEDVGKSLISFLEPVIKKENVNVLIDEEEVRDGDLENLFQRIQDSRISLAIFSESKCGFDEVPKIKEPVVEGMPIFCKMDVISYNKVKGDMADLQNSEKSKEDHIKSAVEELSRLLVNISVGVSVKREADSKCFMVPARKLEISHSEKLRNWIWSFIYEAPNEAAIEIAMLNEVYWLHISGNFHTRNLTPGTNYEVVFLVSLDDTSSGWEKPVNLSLKLVDQDGTESLQERTTSLEDHIGENWVDILAGVLVAPPRKAAAKMTFTMYQYVTDDRKSGLVVKGVAIRPLQ</sequence>
<evidence type="ECO:0000313" key="2">
    <source>
        <dbReference type="EMBL" id="JAU23358.1"/>
    </source>
</evidence>
<protein>
    <submittedName>
        <fullName evidence="2">Uncharacterized protein PHLOEM PROTEIN 2-LIKE A7</fullName>
    </submittedName>
</protein>
<evidence type="ECO:0000259" key="1">
    <source>
        <dbReference type="PROSITE" id="PS50104"/>
    </source>
</evidence>
<dbReference type="Pfam" id="PF14299">
    <property type="entry name" value="PP2"/>
    <property type="match status" value="1"/>
</dbReference>
<dbReference type="AlphaFoldDB" id="A0A1J3DWK2"/>
<gene>
    <name evidence="2" type="ORF">GA_TR16814_c0_g1_i1_g.53942</name>
</gene>
<dbReference type="PANTHER" id="PTHR48478">
    <property type="entry name" value="LECTIN-LIKE"/>
    <property type="match status" value="1"/>
</dbReference>
<organism evidence="2">
    <name type="scientific">Noccaea caerulescens</name>
    <name type="common">Alpine penny-cress</name>
    <name type="synonym">Thlaspi caerulescens</name>
    <dbReference type="NCBI Taxonomy" id="107243"/>
    <lineage>
        <taxon>Eukaryota</taxon>
        <taxon>Viridiplantae</taxon>
        <taxon>Streptophyta</taxon>
        <taxon>Embryophyta</taxon>
        <taxon>Tracheophyta</taxon>
        <taxon>Spermatophyta</taxon>
        <taxon>Magnoliopsida</taxon>
        <taxon>eudicotyledons</taxon>
        <taxon>Gunneridae</taxon>
        <taxon>Pentapetalae</taxon>
        <taxon>rosids</taxon>
        <taxon>malvids</taxon>
        <taxon>Brassicales</taxon>
        <taxon>Brassicaceae</taxon>
        <taxon>Coluteocarpeae</taxon>
        <taxon>Noccaea</taxon>
    </lineage>
</organism>
<accession>A0A1J3DWK2</accession>
<dbReference type="SUPFAM" id="SSF52200">
    <property type="entry name" value="Toll/Interleukin receptor TIR domain"/>
    <property type="match status" value="1"/>
</dbReference>
<dbReference type="InterPro" id="IPR052147">
    <property type="entry name" value="PP2-like/Lectin"/>
</dbReference>
<reference evidence="2" key="1">
    <citation type="submission" date="2016-07" db="EMBL/GenBank/DDBJ databases">
        <title>De novo transcriptome assembly of four accessions of the metal hyperaccumulator plant Noccaea caerulescens.</title>
        <authorList>
            <person name="Blande D."/>
            <person name="Halimaa P."/>
            <person name="Tervahauta A.I."/>
            <person name="Aarts M.G."/>
            <person name="Karenlampi S.O."/>
        </authorList>
    </citation>
    <scope>NUCLEOTIDE SEQUENCE</scope>
</reference>
<dbReference type="GO" id="GO:0007165">
    <property type="term" value="P:signal transduction"/>
    <property type="evidence" value="ECO:0007669"/>
    <property type="project" value="InterPro"/>
</dbReference>
<dbReference type="InterPro" id="IPR035897">
    <property type="entry name" value="Toll_tir_struct_dom_sf"/>
</dbReference>
<dbReference type="Pfam" id="PF01582">
    <property type="entry name" value="TIR"/>
    <property type="match status" value="1"/>
</dbReference>
<proteinExistence type="predicted"/>
<name>A0A1J3DWK2_NOCCA</name>
<dbReference type="InterPro" id="IPR000157">
    <property type="entry name" value="TIR_dom"/>
</dbReference>